<dbReference type="SMART" id="SM00855">
    <property type="entry name" value="PGAM"/>
    <property type="match status" value="1"/>
</dbReference>
<dbReference type="Proteomes" id="UP001595710">
    <property type="component" value="Unassembled WGS sequence"/>
</dbReference>
<dbReference type="CDD" id="cd07067">
    <property type="entry name" value="HP_PGM_like"/>
    <property type="match status" value="1"/>
</dbReference>
<dbReference type="Gene3D" id="3.40.50.1240">
    <property type="entry name" value="Phosphoglycerate mutase-like"/>
    <property type="match status" value="1"/>
</dbReference>
<dbReference type="InterPro" id="IPR013078">
    <property type="entry name" value="His_Pase_superF_clade-1"/>
</dbReference>
<proteinExistence type="predicted"/>
<dbReference type="PANTHER" id="PTHR48100:SF1">
    <property type="entry name" value="HISTIDINE PHOSPHATASE FAMILY PROTEIN-RELATED"/>
    <property type="match status" value="1"/>
</dbReference>
<organism evidence="1 2">
    <name type="scientific">Reinekea marina</name>
    <dbReference type="NCBI Taxonomy" id="1310421"/>
    <lineage>
        <taxon>Bacteria</taxon>
        <taxon>Pseudomonadati</taxon>
        <taxon>Pseudomonadota</taxon>
        <taxon>Gammaproteobacteria</taxon>
        <taxon>Oceanospirillales</taxon>
        <taxon>Saccharospirillaceae</taxon>
        <taxon>Reinekea</taxon>
    </lineage>
</organism>
<dbReference type="InterPro" id="IPR029033">
    <property type="entry name" value="His_PPase_superfam"/>
</dbReference>
<protein>
    <submittedName>
        <fullName evidence="1">Histidine phosphatase family protein</fullName>
    </submittedName>
</protein>
<accession>A0ABV7WTS9</accession>
<comment type="caution">
    <text evidence="1">The sequence shown here is derived from an EMBL/GenBank/DDBJ whole genome shotgun (WGS) entry which is preliminary data.</text>
</comment>
<dbReference type="PANTHER" id="PTHR48100">
    <property type="entry name" value="BROAD-SPECIFICITY PHOSPHATASE YOR283W-RELATED"/>
    <property type="match status" value="1"/>
</dbReference>
<dbReference type="RefSeq" id="WP_377363294.1">
    <property type="nucleotide sequence ID" value="NZ_JBHRYN010000018.1"/>
</dbReference>
<gene>
    <name evidence="1" type="ORF">ACFOND_13810</name>
</gene>
<dbReference type="EMBL" id="JBHRYN010000018">
    <property type="protein sequence ID" value="MFC3702713.1"/>
    <property type="molecule type" value="Genomic_DNA"/>
</dbReference>
<dbReference type="Pfam" id="PF00300">
    <property type="entry name" value="His_Phos_1"/>
    <property type="match status" value="1"/>
</dbReference>
<evidence type="ECO:0000313" key="1">
    <source>
        <dbReference type="EMBL" id="MFC3702713.1"/>
    </source>
</evidence>
<dbReference type="InterPro" id="IPR050275">
    <property type="entry name" value="PGM_Phosphatase"/>
</dbReference>
<dbReference type="SUPFAM" id="SSF53254">
    <property type="entry name" value="Phosphoglycerate mutase-like"/>
    <property type="match status" value="1"/>
</dbReference>
<evidence type="ECO:0000313" key="2">
    <source>
        <dbReference type="Proteomes" id="UP001595710"/>
    </source>
</evidence>
<name>A0ABV7WTS9_9GAMM</name>
<keyword evidence="2" id="KW-1185">Reference proteome</keyword>
<sequence>MEIFLLRHAETETNREGGLATGSDDALTEHGHHQAQSIIEGLLALEIDSILSSPYPRALETVRPFSEFAKKNIEVHSCLAEGQLLLSGSHDEEEPKYFSHGAGYDYPSQNETGGAFLARVRRTKEVILSQPCQRILVVTHGHMLRELINNILALPHKVRFPHENCGLTHVTIGEVIMVNCINRPMCFNK</sequence>
<reference evidence="2" key="1">
    <citation type="journal article" date="2019" name="Int. J. Syst. Evol. Microbiol.">
        <title>The Global Catalogue of Microorganisms (GCM) 10K type strain sequencing project: providing services to taxonomists for standard genome sequencing and annotation.</title>
        <authorList>
            <consortium name="The Broad Institute Genomics Platform"/>
            <consortium name="The Broad Institute Genome Sequencing Center for Infectious Disease"/>
            <person name="Wu L."/>
            <person name="Ma J."/>
        </authorList>
    </citation>
    <scope>NUCLEOTIDE SEQUENCE [LARGE SCALE GENOMIC DNA]</scope>
    <source>
        <strain evidence="2">CECT 8288</strain>
    </source>
</reference>